<evidence type="ECO:0000256" key="3">
    <source>
        <dbReference type="ARBA" id="ARBA00023163"/>
    </source>
</evidence>
<dbReference type="InterPro" id="IPR000843">
    <property type="entry name" value="HTH_LacI"/>
</dbReference>
<dbReference type="Gene3D" id="1.10.260.40">
    <property type="entry name" value="lambda repressor-like DNA-binding domains"/>
    <property type="match status" value="1"/>
</dbReference>
<dbReference type="RefSeq" id="WP_263607444.1">
    <property type="nucleotide sequence ID" value="NZ_JAOVQM010000001.1"/>
</dbReference>
<dbReference type="CDD" id="cd06267">
    <property type="entry name" value="PBP1_LacI_sugar_binding-like"/>
    <property type="match status" value="1"/>
</dbReference>
<dbReference type="InterPro" id="IPR028082">
    <property type="entry name" value="Peripla_BP_I"/>
</dbReference>
<proteinExistence type="predicted"/>
<dbReference type="PANTHER" id="PTHR30146">
    <property type="entry name" value="LACI-RELATED TRANSCRIPTIONAL REPRESSOR"/>
    <property type="match status" value="1"/>
</dbReference>
<protein>
    <submittedName>
        <fullName evidence="5">LacI family transcriptional regulator</fullName>
    </submittedName>
</protein>
<dbReference type="InterPro" id="IPR046335">
    <property type="entry name" value="LacI/GalR-like_sensor"/>
</dbReference>
<comment type="caution">
    <text evidence="5">The sequence shown here is derived from an EMBL/GenBank/DDBJ whole genome shotgun (WGS) entry which is preliminary data.</text>
</comment>
<gene>
    <name evidence="5" type="ORF">N7548_00630</name>
</gene>
<feature type="domain" description="HTH lacI-type" evidence="4">
    <location>
        <begin position="2"/>
        <end position="56"/>
    </location>
</feature>
<keyword evidence="1" id="KW-0805">Transcription regulation</keyword>
<dbReference type="EMBL" id="JAOVQM010000001">
    <property type="protein sequence ID" value="MCV2231331.1"/>
    <property type="molecule type" value="Genomic_DNA"/>
</dbReference>
<accession>A0ABT2Y3L8</accession>
<name>A0ABT2Y3L8_9MOLU</name>
<dbReference type="SUPFAM" id="SSF47413">
    <property type="entry name" value="lambda repressor-like DNA-binding domains"/>
    <property type="match status" value="1"/>
</dbReference>
<evidence type="ECO:0000256" key="2">
    <source>
        <dbReference type="ARBA" id="ARBA00023125"/>
    </source>
</evidence>
<dbReference type="InterPro" id="IPR010982">
    <property type="entry name" value="Lambda_DNA-bd_dom_sf"/>
</dbReference>
<organism evidence="5 6">
    <name type="scientific">Paracholeplasma manati</name>
    <dbReference type="NCBI Taxonomy" id="591373"/>
    <lineage>
        <taxon>Bacteria</taxon>
        <taxon>Bacillati</taxon>
        <taxon>Mycoplasmatota</taxon>
        <taxon>Mollicutes</taxon>
        <taxon>Acholeplasmatales</taxon>
        <taxon>Acholeplasmataceae</taxon>
        <taxon>Paracholeplasma</taxon>
    </lineage>
</organism>
<dbReference type="PANTHER" id="PTHR30146:SF109">
    <property type="entry name" value="HTH-TYPE TRANSCRIPTIONAL REGULATOR GALS"/>
    <property type="match status" value="1"/>
</dbReference>
<dbReference type="Pfam" id="PF13377">
    <property type="entry name" value="Peripla_BP_3"/>
    <property type="match status" value="1"/>
</dbReference>
<dbReference type="Gene3D" id="3.40.50.2300">
    <property type="match status" value="2"/>
</dbReference>
<keyword evidence="6" id="KW-1185">Reference proteome</keyword>
<dbReference type="Proteomes" id="UP001177160">
    <property type="component" value="Unassembled WGS sequence"/>
</dbReference>
<dbReference type="SUPFAM" id="SSF53822">
    <property type="entry name" value="Periplasmic binding protein-like I"/>
    <property type="match status" value="1"/>
</dbReference>
<keyword evidence="3" id="KW-0804">Transcription</keyword>
<sequence>MITLEKIADQANVSVSTVSKALSGHKAISQKTKDRIRQIADELGYTPNANAQSLVNKRANTIGVVYEVEFGLRNLFFSAVLEEFRRNAQLNGYDILLLSNNNEKNIDYFRHCQSKNVDGVLIVSIGSAPIEAINKLTQSSMAVITLDPLHSGLNTIYSDSYAGIQKSCQHLYDLGHRKIAYVNGSYTNLIGQQRLNGYLDFIKAHKLKPIYNAKQSNESYTFSEGYQTMKYLLTEFGLPDAVVCASDLMAMGTITLLQKRGYKIPDDVSVVGFDNLSVCEIATPRLTTIAQDYEGIGKKAWDLMIHMLNTDDRKKEPIIVDTQLVVRESTTTRK</sequence>
<keyword evidence="2" id="KW-0238">DNA-binding</keyword>
<evidence type="ECO:0000259" key="4">
    <source>
        <dbReference type="PROSITE" id="PS50932"/>
    </source>
</evidence>
<evidence type="ECO:0000256" key="1">
    <source>
        <dbReference type="ARBA" id="ARBA00023015"/>
    </source>
</evidence>
<dbReference type="SMART" id="SM00354">
    <property type="entry name" value="HTH_LACI"/>
    <property type="match status" value="1"/>
</dbReference>
<dbReference type="Pfam" id="PF00356">
    <property type="entry name" value="LacI"/>
    <property type="match status" value="1"/>
</dbReference>
<evidence type="ECO:0000313" key="6">
    <source>
        <dbReference type="Proteomes" id="UP001177160"/>
    </source>
</evidence>
<dbReference type="CDD" id="cd01392">
    <property type="entry name" value="HTH_LacI"/>
    <property type="match status" value="1"/>
</dbReference>
<dbReference type="PROSITE" id="PS50932">
    <property type="entry name" value="HTH_LACI_2"/>
    <property type="match status" value="1"/>
</dbReference>
<evidence type="ECO:0000313" key="5">
    <source>
        <dbReference type="EMBL" id="MCV2231331.1"/>
    </source>
</evidence>
<reference evidence="5" key="1">
    <citation type="submission" date="2022-09" db="EMBL/GenBank/DDBJ databases">
        <title>Novel Mycoplasma species identified in domestic and wild animals.</title>
        <authorList>
            <person name="Volokhov D.V."/>
            <person name="Furtak V.A."/>
            <person name="Zagorodnyaya T.A."/>
        </authorList>
    </citation>
    <scope>NUCLEOTIDE SEQUENCE</scope>
    <source>
        <strain evidence="5">Oakley</strain>
    </source>
</reference>